<dbReference type="PRINTS" id="PR00922">
    <property type="entry name" value="DADACBPTASE3"/>
</dbReference>
<proteinExistence type="inferred from homology"/>
<dbReference type="Proteomes" id="UP000251341">
    <property type="component" value="Unassembled WGS sequence"/>
</dbReference>
<dbReference type="NCBIfam" id="TIGR00666">
    <property type="entry name" value="PBP4"/>
    <property type="match status" value="1"/>
</dbReference>
<evidence type="ECO:0000256" key="2">
    <source>
        <dbReference type="ARBA" id="ARBA00022801"/>
    </source>
</evidence>
<evidence type="ECO:0000256" key="3">
    <source>
        <dbReference type="SAM" id="SignalP"/>
    </source>
</evidence>
<dbReference type="Gene3D" id="3.40.710.10">
    <property type="entry name" value="DD-peptidase/beta-lactamase superfamily"/>
    <property type="match status" value="1"/>
</dbReference>
<reference evidence="4 5" key="1">
    <citation type="submission" date="2017-04" db="EMBL/GenBank/DDBJ databases">
        <title>Unexpected and diverse lifestyles within the genus Limnohabitans.</title>
        <authorList>
            <person name="Kasalicky V."/>
            <person name="Mehrshad M."/>
            <person name="Andrei S.-A."/>
            <person name="Salcher M."/>
            <person name="Kratochvilova H."/>
            <person name="Simek K."/>
            <person name="Ghai R."/>
        </authorList>
    </citation>
    <scope>NUCLEOTIDE SEQUENCE [LARGE SCALE GENOMIC DNA]</scope>
    <source>
        <strain evidence="4 5">MWH-C5</strain>
    </source>
</reference>
<comment type="caution">
    <text evidence="4">The sequence shown here is derived from an EMBL/GenBank/DDBJ whole genome shotgun (WGS) entry which is preliminary data.</text>
</comment>
<dbReference type="SUPFAM" id="SSF56601">
    <property type="entry name" value="beta-lactamase/transpeptidase-like"/>
    <property type="match status" value="1"/>
</dbReference>
<protein>
    <submittedName>
        <fullName evidence="4">D-alanyl-D-alanine carboxypeptidase/D-alanyl-D-alanine-endopeptidase</fullName>
    </submittedName>
</protein>
<accession>A0A315EN24</accession>
<dbReference type="AlphaFoldDB" id="A0A315EN24"/>
<dbReference type="RefSeq" id="WP_108402014.1">
    <property type="nucleotide sequence ID" value="NZ_NESP01000001.1"/>
</dbReference>
<evidence type="ECO:0000256" key="1">
    <source>
        <dbReference type="ARBA" id="ARBA00006096"/>
    </source>
</evidence>
<keyword evidence="5" id="KW-1185">Reference proteome</keyword>
<evidence type="ECO:0000313" key="4">
    <source>
        <dbReference type="EMBL" id="PUE59300.1"/>
    </source>
</evidence>
<dbReference type="GO" id="GO:0006508">
    <property type="term" value="P:proteolysis"/>
    <property type="evidence" value="ECO:0007669"/>
    <property type="project" value="InterPro"/>
</dbReference>
<dbReference type="EMBL" id="NESP01000001">
    <property type="protein sequence ID" value="PUE59300.1"/>
    <property type="molecule type" value="Genomic_DNA"/>
</dbReference>
<dbReference type="InterPro" id="IPR000667">
    <property type="entry name" value="Peptidase_S13"/>
</dbReference>
<gene>
    <name evidence="4" type="ORF">B9Z44_06790</name>
</gene>
<dbReference type="PANTHER" id="PTHR30023:SF0">
    <property type="entry name" value="PENICILLIN-SENSITIVE CARBOXYPEPTIDASE A"/>
    <property type="match status" value="1"/>
</dbReference>
<organism evidence="4 5">
    <name type="scientific">Limnohabitans curvus</name>
    <dbReference type="NCBI Taxonomy" id="323423"/>
    <lineage>
        <taxon>Bacteria</taxon>
        <taxon>Pseudomonadati</taxon>
        <taxon>Pseudomonadota</taxon>
        <taxon>Betaproteobacteria</taxon>
        <taxon>Burkholderiales</taxon>
        <taxon>Comamonadaceae</taxon>
        <taxon>Limnohabitans</taxon>
    </lineage>
</organism>
<keyword evidence="2" id="KW-0378">Hydrolase</keyword>
<sequence>MTPLHLPSLHRLPAHLSLPRFHWGRLALAMMCAMVLHAHAAPHSKAVRSEPPKHTAGDIGQLPPDVQAALQRAKVPSENFHVMVVDTHASSTPRLSHQAQVRVNPASLMKLATTTAALDTLGPAFVWRTPVYVDGPVRDGILQGNVYIKGSGDPRLVVERLWLLMRRIQGLGIQKIQGDIVLDRSAFEVPTRDAASFDGEPLRPYNAAPDALLLNFKSLLIQFVPDRAANVARVQIEPPLAGVQFPATVPLSNGDCSDYRTALRADWTDPTRIRFAGNFPAVCGEKMWPIAYAAPQQFAQRAIAGMWQQLGGQLNGQVREGNVPANLQPAFNMESATLAETIRDINKYSNNVMAQHVFLTLSQQQRGVGSFDASREVMQRWWHERVGGEAPIFDNGSGLSREERISAQALARLLQVAWASPTMSELMSSLPVTGLDGTMKRSKAQASAHLKTGSLRDVAGVAGFVDTASGKRLVVVAILHHANANAARPALDAMIDWAGRQP</sequence>
<dbReference type="PANTHER" id="PTHR30023">
    <property type="entry name" value="D-ALANYL-D-ALANINE CARBOXYPEPTIDASE"/>
    <property type="match status" value="1"/>
</dbReference>
<evidence type="ECO:0000313" key="5">
    <source>
        <dbReference type="Proteomes" id="UP000251341"/>
    </source>
</evidence>
<dbReference type="Pfam" id="PF02113">
    <property type="entry name" value="Peptidase_S13"/>
    <property type="match status" value="1"/>
</dbReference>
<feature type="signal peptide" evidence="3">
    <location>
        <begin position="1"/>
        <end position="40"/>
    </location>
</feature>
<dbReference type="GO" id="GO:0000270">
    <property type="term" value="P:peptidoglycan metabolic process"/>
    <property type="evidence" value="ECO:0007669"/>
    <property type="project" value="TreeGrafter"/>
</dbReference>
<dbReference type="InterPro" id="IPR012338">
    <property type="entry name" value="Beta-lactam/transpept-like"/>
</dbReference>
<keyword evidence="3" id="KW-0732">Signal</keyword>
<feature type="chain" id="PRO_5016329138" evidence="3">
    <location>
        <begin position="41"/>
        <end position="502"/>
    </location>
</feature>
<dbReference type="GO" id="GO:0004185">
    <property type="term" value="F:serine-type carboxypeptidase activity"/>
    <property type="evidence" value="ECO:0007669"/>
    <property type="project" value="InterPro"/>
</dbReference>
<dbReference type="Gene3D" id="3.50.80.20">
    <property type="entry name" value="D-Ala-D-Ala carboxypeptidase C, peptidase S13"/>
    <property type="match status" value="1"/>
</dbReference>
<comment type="similarity">
    <text evidence="1">Belongs to the peptidase S13 family.</text>
</comment>
<keyword evidence="4" id="KW-0121">Carboxypeptidase</keyword>
<keyword evidence="4" id="KW-0645">Protease</keyword>
<name>A0A315EN24_9BURK</name>